<accession>A0A5B0RIR8</accession>
<evidence type="ECO:0000313" key="2">
    <source>
        <dbReference type="EMBL" id="KAA1125269.1"/>
    </source>
</evidence>
<protein>
    <recommendedName>
        <fullName evidence="4">Secreted protein</fullName>
    </recommendedName>
</protein>
<dbReference type="AlphaFoldDB" id="A0A5B0RIR8"/>
<evidence type="ECO:0000313" key="3">
    <source>
        <dbReference type="Proteomes" id="UP000325313"/>
    </source>
</evidence>
<sequence>MNLSVFVCAFMVTLGSTPIVHAANAECPWCSFVSGEQYAETHNEICGHTLEDHSICQAHCTKRHYQCSRILCHKYFRSNKIIPGGPCTHLNKEKVFYSFI</sequence>
<feature type="chain" id="PRO_5023065877" description="Secreted protein" evidence="1">
    <location>
        <begin position="23"/>
        <end position="100"/>
    </location>
</feature>
<feature type="signal peptide" evidence="1">
    <location>
        <begin position="1"/>
        <end position="22"/>
    </location>
</feature>
<dbReference type="EMBL" id="VDEP01000180">
    <property type="protein sequence ID" value="KAA1125269.1"/>
    <property type="molecule type" value="Genomic_DNA"/>
</dbReference>
<comment type="caution">
    <text evidence="2">The sequence shown here is derived from an EMBL/GenBank/DDBJ whole genome shotgun (WGS) entry which is preliminary data.</text>
</comment>
<keyword evidence="1" id="KW-0732">Signal</keyword>
<name>A0A5B0RIR8_PUCGR</name>
<organism evidence="2 3">
    <name type="scientific">Puccinia graminis f. sp. tritici</name>
    <dbReference type="NCBI Taxonomy" id="56615"/>
    <lineage>
        <taxon>Eukaryota</taxon>
        <taxon>Fungi</taxon>
        <taxon>Dikarya</taxon>
        <taxon>Basidiomycota</taxon>
        <taxon>Pucciniomycotina</taxon>
        <taxon>Pucciniomycetes</taxon>
        <taxon>Pucciniales</taxon>
        <taxon>Pucciniaceae</taxon>
        <taxon>Puccinia</taxon>
    </lineage>
</organism>
<proteinExistence type="predicted"/>
<dbReference type="Proteomes" id="UP000325313">
    <property type="component" value="Unassembled WGS sequence"/>
</dbReference>
<evidence type="ECO:0008006" key="4">
    <source>
        <dbReference type="Google" id="ProtNLM"/>
    </source>
</evidence>
<evidence type="ECO:0000256" key="1">
    <source>
        <dbReference type="SAM" id="SignalP"/>
    </source>
</evidence>
<gene>
    <name evidence="2" type="ORF">PGTUg99_005087</name>
</gene>
<reference evidence="2 3" key="1">
    <citation type="submission" date="2019-05" db="EMBL/GenBank/DDBJ databases">
        <title>Emergence of the Ug99 lineage of the wheat stem rust pathogen through somatic hybridization.</title>
        <authorList>
            <person name="Li F."/>
            <person name="Upadhyaya N.M."/>
            <person name="Sperschneider J."/>
            <person name="Matny O."/>
            <person name="Nguyen-Phuc H."/>
            <person name="Mago R."/>
            <person name="Raley C."/>
            <person name="Miller M.E."/>
            <person name="Silverstein K.A.T."/>
            <person name="Henningsen E."/>
            <person name="Hirsch C.D."/>
            <person name="Visser B."/>
            <person name="Pretorius Z.A."/>
            <person name="Steffenson B.J."/>
            <person name="Schwessinger B."/>
            <person name="Dodds P.N."/>
            <person name="Figueroa M."/>
        </authorList>
    </citation>
    <scope>NUCLEOTIDE SEQUENCE [LARGE SCALE GENOMIC DNA]</scope>
    <source>
        <strain evidence="2 3">Ug99</strain>
    </source>
</reference>